<evidence type="ECO:0000313" key="2">
    <source>
        <dbReference type="Proteomes" id="UP001163823"/>
    </source>
</evidence>
<dbReference type="KEGG" id="qsa:O6P43_023669"/>
<protein>
    <submittedName>
        <fullName evidence="1">Uncharacterized protein</fullName>
    </submittedName>
</protein>
<reference evidence="1" key="1">
    <citation type="journal article" date="2023" name="Science">
        <title>Elucidation of the pathway for biosynthesis of saponin adjuvants from the soapbark tree.</title>
        <authorList>
            <person name="Reed J."/>
            <person name="Orme A."/>
            <person name="El-Demerdash A."/>
            <person name="Owen C."/>
            <person name="Martin L.B.B."/>
            <person name="Misra R.C."/>
            <person name="Kikuchi S."/>
            <person name="Rejzek M."/>
            <person name="Martin A.C."/>
            <person name="Harkess A."/>
            <person name="Leebens-Mack J."/>
            <person name="Louveau T."/>
            <person name="Stephenson M.J."/>
            <person name="Osbourn A."/>
        </authorList>
    </citation>
    <scope>NUCLEOTIDE SEQUENCE</scope>
    <source>
        <strain evidence="1">S10</strain>
    </source>
</reference>
<gene>
    <name evidence="1" type="ORF">O6P43_023669</name>
</gene>
<sequence length="173" mass="17770">MAVLAEVLFPIEAVGWDILVAGTQLKIGPRDATQTIGQEVCIGSGDLVPAPGQRCPQWRLVHSAGEMSHHLGDMHSAVQEVSLAGRLVPSSGQVFSAGATCILARGLLGGGDLVHSAGKSSAGRPVHSAGGMSHHLGNLHSAVQEIKDPKIQSEVIGSGKMPSLSEELPLGVP</sequence>
<proteinExistence type="predicted"/>
<dbReference type="AlphaFoldDB" id="A0AAD7LG37"/>
<name>A0AAD7LG37_QUISA</name>
<dbReference type="EMBL" id="JARAOO010000009">
    <property type="protein sequence ID" value="KAJ7957352.1"/>
    <property type="molecule type" value="Genomic_DNA"/>
</dbReference>
<comment type="caution">
    <text evidence="1">The sequence shown here is derived from an EMBL/GenBank/DDBJ whole genome shotgun (WGS) entry which is preliminary data.</text>
</comment>
<accession>A0AAD7LG37</accession>
<evidence type="ECO:0000313" key="1">
    <source>
        <dbReference type="EMBL" id="KAJ7957352.1"/>
    </source>
</evidence>
<dbReference type="Proteomes" id="UP001163823">
    <property type="component" value="Chromosome 9"/>
</dbReference>
<organism evidence="1 2">
    <name type="scientific">Quillaja saponaria</name>
    <name type="common">Soap bark tree</name>
    <dbReference type="NCBI Taxonomy" id="32244"/>
    <lineage>
        <taxon>Eukaryota</taxon>
        <taxon>Viridiplantae</taxon>
        <taxon>Streptophyta</taxon>
        <taxon>Embryophyta</taxon>
        <taxon>Tracheophyta</taxon>
        <taxon>Spermatophyta</taxon>
        <taxon>Magnoliopsida</taxon>
        <taxon>eudicotyledons</taxon>
        <taxon>Gunneridae</taxon>
        <taxon>Pentapetalae</taxon>
        <taxon>rosids</taxon>
        <taxon>fabids</taxon>
        <taxon>Fabales</taxon>
        <taxon>Quillajaceae</taxon>
        <taxon>Quillaja</taxon>
    </lineage>
</organism>
<keyword evidence="2" id="KW-1185">Reference proteome</keyword>